<accession>A0A8H6GY62</accession>
<sequence length="180" mass="19427">MTRQDIDDVIAKFVAAAKLTFQSGFQGVEVHAGHTNTEGGRDTVASCTFLMISNSHYVLKDPTSPGPRARARDAFFLHASQEIRNKFPDLVIILTGGFRSRTATVTALDSGTCSAVGIGRPAVKYPDLPNSIVLNKEAHTNQLGRFDVETAPSPGYIATKIRSIGAGAESNYWASRMKEI</sequence>
<dbReference type="Proteomes" id="UP000593570">
    <property type="component" value="Unassembled WGS sequence"/>
</dbReference>
<keyword evidence="4" id="KW-0560">Oxidoreductase</keyword>
<keyword evidence="2" id="KW-0285">Flavoprotein</keyword>
<dbReference type="InterPro" id="IPR051799">
    <property type="entry name" value="NADH_flavin_oxidoreductase"/>
</dbReference>
<proteinExistence type="inferred from homology"/>
<evidence type="ECO:0000256" key="4">
    <source>
        <dbReference type="ARBA" id="ARBA00023002"/>
    </source>
</evidence>
<evidence type="ECO:0000256" key="3">
    <source>
        <dbReference type="ARBA" id="ARBA00022643"/>
    </source>
</evidence>
<evidence type="ECO:0000256" key="2">
    <source>
        <dbReference type="ARBA" id="ARBA00022630"/>
    </source>
</evidence>
<gene>
    <name evidence="5" type="ORF">HZS61_011642</name>
</gene>
<name>A0A8H6GY62_FUSOX</name>
<dbReference type="Gene3D" id="3.20.20.70">
    <property type="entry name" value="Aldolase class I"/>
    <property type="match status" value="2"/>
</dbReference>
<evidence type="ECO:0000256" key="1">
    <source>
        <dbReference type="ARBA" id="ARBA00005979"/>
    </source>
</evidence>
<keyword evidence="3" id="KW-0288">FMN</keyword>
<comment type="similarity">
    <text evidence="1">Belongs to the NADH:flavin oxidoreductase/NADH oxidase family.</text>
</comment>
<evidence type="ECO:0000313" key="5">
    <source>
        <dbReference type="EMBL" id="KAF6525847.1"/>
    </source>
</evidence>
<organism evidence="5 6">
    <name type="scientific">Fusarium oxysporum f. sp. conglutinans</name>
    <dbReference type="NCBI Taxonomy" id="100902"/>
    <lineage>
        <taxon>Eukaryota</taxon>
        <taxon>Fungi</taxon>
        <taxon>Dikarya</taxon>
        <taxon>Ascomycota</taxon>
        <taxon>Pezizomycotina</taxon>
        <taxon>Sordariomycetes</taxon>
        <taxon>Hypocreomycetidae</taxon>
        <taxon>Hypocreales</taxon>
        <taxon>Nectriaceae</taxon>
        <taxon>Fusarium</taxon>
        <taxon>Fusarium oxysporum species complex</taxon>
    </lineage>
</organism>
<dbReference type="GO" id="GO:0016491">
    <property type="term" value="F:oxidoreductase activity"/>
    <property type="evidence" value="ECO:0007669"/>
    <property type="project" value="UniProtKB-KW"/>
</dbReference>
<dbReference type="PANTHER" id="PTHR43656:SF2">
    <property type="entry name" value="BINDING OXIDOREDUCTASE, PUTATIVE (AFU_ORTHOLOGUE AFUA_2G08260)-RELATED"/>
    <property type="match status" value="1"/>
</dbReference>
<dbReference type="AlphaFoldDB" id="A0A8H6GY62"/>
<reference evidence="5" key="1">
    <citation type="journal article" date="2020" name="bioRxiv">
        <title>A chromosome-scale genome assembly for the Fusarium oxysporum strain Fo5176 to establish a model Arabidopsis-fungal pathosystem.</title>
        <authorList>
            <person name="Fokkens L."/>
            <person name="Guo L."/>
            <person name="Dora S."/>
            <person name="Wang B."/>
            <person name="Ye K."/>
            <person name="Sanchez-Rodriguez C."/>
            <person name="Croll D."/>
        </authorList>
    </citation>
    <scope>NUCLEOTIDE SEQUENCE [LARGE SCALE GENOMIC DNA]</scope>
    <source>
        <strain evidence="5">Fo5176</strain>
    </source>
</reference>
<evidence type="ECO:0008006" key="7">
    <source>
        <dbReference type="Google" id="ProtNLM"/>
    </source>
</evidence>
<dbReference type="SUPFAM" id="SSF51395">
    <property type="entry name" value="FMN-linked oxidoreductases"/>
    <property type="match status" value="1"/>
</dbReference>
<dbReference type="InterPro" id="IPR013785">
    <property type="entry name" value="Aldolase_TIM"/>
</dbReference>
<evidence type="ECO:0000313" key="6">
    <source>
        <dbReference type="Proteomes" id="UP000593570"/>
    </source>
</evidence>
<protein>
    <recommendedName>
        <fullName evidence="7">NADH:flavin oxidoreductase/NADH oxidase N-terminal domain-containing protein</fullName>
    </recommendedName>
</protein>
<comment type="caution">
    <text evidence="5">The sequence shown here is derived from an EMBL/GenBank/DDBJ whole genome shotgun (WGS) entry which is preliminary data.</text>
</comment>
<dbReference type="PANTHER" id="PTHR43656">
    <property type="entry name" value="BINDING OXIDOREDUCTASE, PUTATIVE (AFU_ORTHOLOGUE AFUA_2G08260)-RELATED"/>
    <property type="match status" value="1"/>
</dbReference>
<dbReference type="EMBL" id="JACDXP010000004">
    <property type="protein sequence ID" value="KAF6525847.1"/>
    <property type="molecule type" value="Genomic_DNA"/>
</dbReference>